<sequence length="159" mass="17031">ERRRQTGPGQPRGGRAAAPDLRRRPRRGPDAEPAPPNAFPAQSPLEDPGMAARLRRALARALGLSRDAPGRDQRGPVPSHDRHRRGGTLPLYPQPALRGDGPGLLRHKRQGERAPGRAGAPGRPAPRGPRRHKARGALPGGQVRRRVQAVQGEGAALDL</sequence>
<proteinExistence type="predicted"/>
<evidence type="ECO:0000313" key="2">
    <source>
        <dbReference type="EMBL" id="CAA9383720.1"/>
    </source>
</evidence>
<protein>
    <submittedName>
        <fullName evidence="2">Uncharacterized protein</fullName>
    </submittedName>
</protein>
<feature type="region of interest" description="Disordered" evidence="1">
    <location>
        <begin position="1"/>
        <end position="159"/>
    </location>
</feature>
<accession>A0A6J4NC57</accession>
<evidence type="ECO:0000256" key="1">
    <source>
        <dbReference type="SAM" id="MobiDB-lite"/>
    </source>
</evidence>
<dbReference type="EMBL" id="CADCUV010000008">
    <property type="protein sequence ID" value="CAA9383720.1"/>
    <property type="molecule type" value="Genomic_DNA"/>
</dbReference>
<organism evidence="2">
    <name type="scientific">uncultured Rubrobacteraceae bacterium</name>
    <dbReference type="NCBI Taxonomy" id="349277"/>
    <lineage>
        <taxon>Bacteria</taxon>
        <taxon>Bacillati</taxon>
        <taxon>Actinomycetota</taxon>
        <taxon>Rubrobacteria</taxon>
        <taxon>Rubrobacterales</taxon>
        <taxon>Rubrobacteraceae</taxon>
        <taxon>environmental samples</taxon>
    </lineage>
</organism>
<feature type="non-terminal residue" evidence="2">
    <location>
        <position position="159"/>
    </location>
</feature>
<feature type="compositionally biased region" description="Low complexity" evidence="1">
    <location>
        <begin position="1"/>
        <end position="19"/>
    </location>
</feature>
<name>A0A6J4NC57_9ACTN</name>
<reference evidence="2" key="1">
    <citation type="submission" date="2020-02" db="EMBL/GenBank/DDBJ databases">
        <authorList>
            <person name="Meier V. D."/>
        </authorList>
    </citation>
    <scope>NUCLEOTIDE SEQUENCE</scope>
    <source>
        <strain evidence="2">AVDCRST_MAG22</strain>
    </source>
</reference>
<gene>
    <name evidence="2" type="ORF">AVDCRST_MAG22-124</name>
</gene>
<dbReference type="AlphaFoldDB" id="A0A6J4NC57"/>
<feature type="non-terminal residue" evidence="2">
    <location>
        <position position="1"/>
    </location>
</feature>